<gene>
    <name evidence="8" type="primary">LOC106457267</name>
</gene>
<comment type="subcellular location">
    <subcellularLocation>
        <location evidence="2">Cytoplasm</location>
    </subcellularLocation>
    <subcellularLocation>
        <location evidence="1">Nucleus</location>
    </subcellularLocation>
</comment>
<feature type="compositionally biased region" description="Polar residues" evidence="5">
    <location>
        <begin position="171"/>
        <end position="188"/>
    </location>
</feature>
<feature type="region of interest" description="Disordered" evidence="5">
    <location>
        <begin position="1"/>
        <end position="39"/>
    </location>
</feature>
<keyword evidence="7" id="KW-1185">Reference proteome</keyword>
<protein>
    <submittedName>
        <fullName evidence="8">Transcriptional coactivator YAP1-like</fullName>
    </submittedName>
</protein>
<organism evidence="7 8">
    <name type="scientific">Limulus polyphemus</name>
    <name type="common">Atlantic horseshoe crab</name>
    <dbReference type="NCBI Taxonomy" id="6850"/>
    <lineage>
        <taxon>Eukaryota</taxon>
        <taxon>Metazoa</taxon>
        <taxon>Ecdysozoa</taxon>
        <taxon>Arthropoda</taxon>
        <taxon>Chelicerata</taxon>
        <taxon>Merostomata</taxon>
        <taxon>Xiphosura</taxon>
        <taxon>Limulidae</taxon>
        <taxon>Limulus</taxon>
    </lineage>
</organism>
<dbReference type="Gene3D" id="2.20.70.10">
    <property type="match status" value="1"/>
</dbReference>
<keyword evidence="4" id="KW-0539">Nucleus</keyword>
<dbReference type="SUPFAM" id="SSF51045">
    <property type="entry name" value="WW domain"/>
    <property type="match status" value="1"/>
</dbReference>
<dbReference type="CDD" id="cd00201">
    <property type="entry name" value="WW"/>
    <property type="match status" value="1"/>
</dbReference>
<reference evidence="8" key="1">
    <citation type="submission" date="2025-08" db="UniProtKB">
        <authorList>
            <consortium name="RefSeq"/>
        </authorList>
    </citation>
    <scope>IDENTIFICATION</scope>
    <source>
        <tissue evidence="8">Muscle</tissue>
    </source>
</reference>
<evidence type="ECO:0000313" key="7">
    <source>
        <dbReference type="Proteomes" id="UP000694941"/>
    </source>
</evidence>
<dbReference type="InterPro" id="IPR036020">
    <property type="entry name" value="WW_dom_sf"/>
</dbReference>
<feature type="region of interest" description="Disordered" evidence="5">
    <location>
        <begin position="167"/>
        <end position="191"/>
    </location>
</feature>
<evidence type="ECO:0000256" key="2">
    <source>
        <dbReference type="ARBA" id="ARBA00004496"/>
    </source>
</evidence>
<feature type="region of interest" description="Disordered" evidence="5">
    <location>
        <begin position="81"/>
        <end position="108"/>
    </location>
</feature>
<dbReference type="InterPro" id="IPR051583">
    <property type="entry name" value="YAP1"/>
</dbReference>
<dbReference type="PROSITE" id="PS01159">
    <property type="entry name" value="WW_DOMAIN_1"/>
    <property type="match status" value="1"/>
</dbReference>
<dbReference type="PANTHER" id="PTHR17616:SF8">
    <property type="entry name" value="TRANSCRIPTIONAL COACTIVATOR YORKIE"/>
    <property type="match status" value="1"/>
</dbReference>
<evidence type="ECO:0000256" key="3">
    <source>
        <dbReference type="ARBA" id="ARBA00022490"/>
    </source>
</evidence>
<accession>A0ABM1B085</accession>
<feature type="compositionally biased region" description="Low complexity" evidence="5">
    <location>
        <begin position="84"/>
        <end position="106"/>
    </location>
</feature>
<evidence type="ECO:0000256" key="4">
    <source>
        <dbReference type="ARBA" id="ARBA00023242"/>
    </source>
</evidence>
<evidence type="ECO:0000313" key="8">
    <source>
        <dbReference type="RefSeq" id="XP_013772112.1"/>
    </source>
</evidence>
<dbReference type="PANTHER" id="PTHR17616">
    <property type="entry name" value="YES-ASSOCIATED PROTEIN YAP1 FAMILY MEMBER"/>
    <property type="match status" value="1"/>
</dbReference>
<evidence type="ECO:0000259" key="6">
    <source>
        <dbReference type="PROSITE" id="PS50020"/>
    </source>
</evidence>
<dbReference type="Proteomes" id="UP000694941">
    <property type="component" value="Unplaced"/>
</dbReference>
<dbReference type="PROSITE" id="PS50020">
    <property type="entry name" value="WW_DOMAIN_2"/>
    <property type="match status" value="1"/>
</dbReference>
<dbReference type="Pfam" id="PF00397">
    <property type="entry name" value="WW"/>
    <property type="match status" value="1"/>
</dbReference>
<dbReference type="InterPro" id="IPR001202">
    <property type="entry name" value="WW_dom"/>
</dbReference>
<dbReference type="RefSeq" id="XP_013772112.1">
    <property type="nucleotide sequence ID" value="XM_013916658.2"/>
</dbReference>
<evidence type="ECO:0000256" key="1">
    <source>
        <dbReference type="ARBA" id="ARBA00004123"/>
    </source>
</evidence>
<feature type="compositionally biased region" description="Low complexity" evidence="5">
    <location>
        <begin position="1"/>
        <end position="13"/>
    </location>
</feature>
<dbReference type="GeneID" id="106457267"/>
<sequence length="296" mass="32086">MNISSIIGSRNSNPPVSSGGGNLPSVNVQSLGPLPDGWEQASTPEGEVYFINHKERITSWFDPRIMLQLGKLQLAPTQLQQTGVPSQPDQEVQVSSSSSGTLDSSPTVTMVTAGPASSATLQQQLRLQKLQMEREQLRMRQQEILRQPTCLGNPMLKEILLRRSLGEENPSLPTSPTGNVPTLTSPSGNGLDPFLAGTDFHSRQESGDSGLGLSSNLSLPHTPDNFLMLEDGLETADPHQHAGTEIGPEGLQNTNLDLGMENMDSDDLLPSLQEDFMEHILSDVLNANKDNLMTWV</sequence>
<keyword evidence="3" id="KW-0963">Cytoplasm</keyword>
<proteinExistence type="predicted"/>
<evidence type="ECO:0000256" key="5">
    <source>
        <dbReference type="SAM" id="MobiDB-lite"/>
    </source>
</evidence>
<dbReference type="SMART" id="SM00456">
    <property type="entry name" value="WW"/>
    <property type="match status" value="1"/>
</dbReference>
<name>A0ABM1B085_LIMPO</name>
<feature type="domain" description="WW" evidence="6">
    <location>
        <begin position="32"/>
        <end position="65"/>
    </location>
</feature>